<dbReference type="Pfam" id="PF06445">
    <property type="entry name" value="GyrI-like"/>
    <property type="match status" value="1"/>
</dbReference>
<name>A0A7D7QVS3_9ACTN</name>
<gene>
    <name evidence="2" type="ORF">H1R19_13405</name>
</gene>
<proteinExistence type="predicted"/>
<dbReference type="InterPro" id="IPR029442">
    <property type="entry name" value="GyrI-like"/>
</dbReference>
<reference evidence="3" key="1">
    <citation type="submission" date="2020-07" db="EMBL/GenBank/DDBJ databases">
        <title>novel species isolated from the respiratory tract of Marmot.</title>
        <authorList>
            <person name="Zhang G."/>
        </authorList>
    </citation>
    <scope>NUCLEOTIDE SEQUENCE [LARGE SCALE GENOMIC DNA]</scope>
    <source>
        <strain evidence="3">686</strain>
    </source>
</reference>
<keyword evidence="3" id="KW-1185">Reference proteome</keyword>
<evidence type="ECO:0000313" key="2">
    <source>
        <dbReference type="EMBL" id="QMS99967.1"/>
    </source>
</evidence>
<dbReference type="PIRSF" id="PIRSF031644">
    <property type="entry name" value="UCP031644"/>
    <property type="match status" value="1"/>
</dbReference>
<organism evidence="2 3">
    <name type="scientific">Gordonia jinghuaiqii</name>
    <dbReference type="NCBI Taxonomy" id="2758710"/>
    <lineage>
        <taxon>Bacteria</taxon>
        <taxon>Bacillati</taxon>
        <taxon>Actinomycetota</taxon>
        <taxon>Actinomycetes</taxon>
        <taxon>Mycobacteriales</taxon>
        <taxon>Gordoniaceae</taxon>
        <taxon>Gordonia</taxon>
    </lineage>
</organism>
<dbReference type="Gene3D" id="3.20.80.10">
    <property type="entry name" value="Regulatory factor, effector binding domain"/>
    <property type="match status" value="1"/>
</dbReference>
<dbReference type="InterPro" id="IPR008319">
    <property type="entry name" value="GyrI-like_CCH_Lin2189-like"/>
</dbReference>
<dbReference type="EMBL" id="CP059491">
    <property type="protein sequence ID" value="QMS99967.1"/>
    <property type="molecule type" value="Genomic_DNA"/>
</dbReference>
<evidence type="ECO:0000259" key="1">
    <source>
        <dbReference type="Pfam" id="PF06445"/>
    </source>
</evidence>
<sequence length="214" mass="24174">MSDKVDFKKSLDTYTARRGEFRLVDVPPTRYLMIDGAGDPNTSREFAAAIETLHPVAYKVKFASSRELGRDYVVPPLEGLWWSEDMSAFTGARDKSRWSWTLLLMVPGWIDDDLVAAAVAKVAGTRPPPRLDDLRLDVLDEGLCVQTLHLGSFDDEAPVLARMHDEFVPANGLRMRGIHHEIYFSDFRKVAPDKLRTILRQPVEQLHPSSIAKL</sequence>
<dbReference type="RefSeq" id="WP_219849292.1">
    <property type="nucleotide sequence ID" value="NZ_CP059491.1"/>
</dbReference>
<protein>
    <submittedName>
        <fullName evidence="2">GyrI-like domain-containing protein</fullName>
    </submittedName>
</protein>
<feature type="domain" description="GyrI-like small molecule binding" evidence="1">
    <location>
        <begin position="20"/>
        <end position="200"/>
    </location>
</feature>
<dbReference type="Proteomes" id="UP000515663">
    <property type="component" value="Chromosome"/>
</dbReference>
<dbReference type="KEGG" id="gji:H1R19_13405"/>
<accession>A0A7D7QVS3</accession>
<dbReference type="InterPro" id="IPR011256">
    <property type="entry name" value="Reg_factor_effector_dom_sf"/>
</dbReference>
<evidence type="ECO:0000313" key="3">
    <source>
        <dbReference type="Proteomes" id="UP000515663"/>
    </source>
</evidence>
<dbReference type="SUPFAM" id="SSF55136">
    <property type="entry name" value="Probable bacterial effector-binding domain"/>
    <property type="match status" value="1"/>
</dbReference>
<dbReference type="AlphaFoldDB" id="A0A7D7QVS3"/>